<dbReference type="CDD" id="cd06530">
    <property type="entry name" value="S26_SPase_I"/>
    <property type="match status" value="1"/>
</dbReference>
<dbReference type="AlphaFoldDB" id="A0A8J6THP6"/>
<evidence type="ECO:0000256" key="1">
    <source>
        <dbReference type="ARBA" id="ARBA00004308"/>
    </source>
</evidence>
<reference evidence="3 4" key="1">
    <citation type="submission" date="2020-08" db="EMBL/GenBank/DDBJ databases">
        <title>Bridging the membrane lipid divide: bacteria of the FCB group superphylum have the potential to synthesize archaeal ether lipids.</title>
        <authorList>
            <person name="Villanueva L."/>
            <person name="Von Meijenfeldt F.A.B."/>
            <person name="Westbye A.B."/>
            <person name="Yadav S."/>
            <person name="Hopmans E.C."/>
            <person name="Dutilh B.E."/>
            <person name="Sinninghe Damste J.S."/>
        </authorList>
    </citation>
    <scope>NUCLEOTIDE SEQUENCE [LARGE SCALE GENOMIC DNA]</scope>
    <source>
        <strain evidence="3">NIOZ-UU36</strain>
    </source>
</reference>
<evidence type="ECO:0000313" key="4">
    <source>
        <dbReference type="Proteomes" id="UP000614469"/>
    </source>
</evidence>
<dbReference type="SUPFAM" id="SSF51306">
    <property type="entry name" value="LexA/Signal peptidase"/>
    <property type="match status" value="1"/>
</dbReference>
<protein>
    <submittedName>
        <fullName evidence="3">Peptidase S24</fullName>
    </submittedName>
</protein>
<dbReference type="GO" id="GO:0004252">
    <property type="term" value="F:serine-type endopeptidase activity"/>
    <property type="evidence" value="ECO:0007669"/>
    <property type="project" value="InterPro"/>
</dbReference>
<dbReference type="Proteomes" id="UP000614469">
    <property type="component" value="Unassembled WGS sequence"/>
</dbReference>
<comment type="caution">
    <text evidence="3">The sequence shown here is derived from an EMBL/GenBank/DDBJ whole genome shotgun (WGS) entry which is preliminary data.</text>
</comment>
<accession>A0A8J6THP6</accession>
<evidence type="ECO:0000313" key="3">
    <source>
        <dbReference type="EMBL" id="MBC8333777.1"/>
    </source>
</evidence>
<gene>
    <name evidence="3" type="ORF">H8E29_00790</name>
</gene>
<comment type="subcellular location">
    <subcellularLocation>
        <location evidence="1">Endomembrane system</location>
    </subcellularLocation>
</comment>
<evidence type="ECO:0000259" key="2">
    <source>
        <dbReference type="Pfam" id="PF00717"/>
    </source>
</evidence>
<feature type="domain" description="Peptidase S24/S26A/S26B/S26C" evidence="2">
    <location>
        <begin position="4"/>
        <end position="88"/>
    </location>
</feature>
<name>A0A8J6THP6_9CHLR</name>
<dbReference type="InterPro" id="IPR036286">
    <property type="entry name" value="LexA/Signal_pep-like_sf"/>
</dbReference>
<dbReference type="GO" id="GO:0012505">
    <property type="term" value="C:endomembrane system"/>
    <property type="evidence" value="ECO:0007669"/>
    <property type="project" value="UniProtKB-SubCell"/>
</dbReference>
<organism evidence="3 4">
    <name type="scientific">Candidatus Desulfolinea nitratireducens</name>
    <dbReference type="NCBI Taxonomy" id="2841698"/>
    <lineage>
        <taxon>Bacteria</taxon>
        <taxon>Bacillati</taxon>
        <taxon>Chloroflexota</taxon>
        <taxon>Anaerolineae</taxon>
        <taxon>Anaerolineales</taxon>
        <taxon>Anaerolineales incertae sedis</taxon>
        <taxon>Candidatus Desulfolinea</taxon>
    </lineage>
</organism>
<sequence length="94" mass="10811">MFRIMRITGDSMSPDYQDGDFVFLMNLFRGRIKRGDVIVFINQLYGTLIKRVEKITDEGIYVLGTGENSLDSRRLGPVNPAAVQGKVIWHIHRR</sequence>
<dbReference type="GO" id="GO:0006465">
    <property type="term" value="P:signal peptide processing"/>
    <property type="evidence" value="ECO:0007669"/>
    <property type="project" value="InterPro"/>
</dbReference>
<dbReference type="InterPro" id="IPR019533">
    <property type="entry name" value="Peptidase_S26"/>
</dbReference>
<dbReference type="Gene3D" id="2.10.109.10">
    <property type="entry name" value="Umud Fragment, subunit A"/>
    <property type="match status" value="1"/>
</dbReference>
<dbReference type="EMBL" id="JACNJN010000026">
    <property type="protein sequence ID" value="MBC8333777.1"/>
    <property type="molecule type" value="Genomic_DNA"/>
</dbReference>
<dbReference type="Pfam" id="PF00717">
    <property type="entry name" value="Peptidase_S24"/>
    <property type="match status" value="1"/>
</dbReference>
<dbReference type="InterPro" id="IPR015927">
    <property type="entry name" value="Peptidase_S24_S26A/B/C"/>
</dbReference>
<proteinExistence type="predicted"/>